<dbReference type="PANTHER" id="PTHR47326:SF1">
    <property type="entry name" value="HTH PSQ-TYPE DOMAIN-CONTAINING PROTEIN"/>
    <property type="match status" value="1"/>
</dbReference>
<dbReference type="EMBL" id="JAPWTJ010000700">
    <property type="protein sequence ID" value="KAJ8976269.1"/>
    <property type="molecule type" value="Genomic_DNA"/>
</dbReference>
<gene>
    <name evidence="1" type="ORF">NQ317_001908</name>
</gene>
<dbReference type="PANTHER" id="PTHR47326">
    <property type="entry name" value="TRANSPOSABLE ELEMENT TC3 TRANSPOSASE-LIKE PROTEIN"/>
    <property type="match status" value="1"/>
</dbReference>
<evidence type="ECO:0000313" key="1">
    <source>
        <dbReference type="EMBL" id="KAJ8976269.1"/>
    </source>
</evidence>
<name>A0ABQ9JFA8_9CUCU</name>
<evidence type="ECO:0000313" key="2">
    <source>
        <dbReference type="Proteomes" id="UP001162164"/>
    </source>
</evidence>
<proteinExistence type="predicted"/>
<evidence type="ECO:0008006" key="3">
    <source>
        <dbReference type="Google" id="ProtNLM"/>
    </source>
</evidence>
<dbReference type="Proteomes" id="UP001162164">
    <property type="component" value="Unassembled WGS sequence"/>
</dbReference>
<accession>A0ABQ9JFA8</accession>
<keyword evidence="2" id="KW-1185">Reference proteome</keyword>
<organism evidence="1 2">
    <name type="scientific">Molorchus minor</name>
    <dbReference type="NCBI Taxonomy" id="1323400"/>
    <lineage>
        <taxon>Eukaryota</taxon>
        <taxon>Metazoa</taxon>
        <taxon>Ecdysozoa</taxon>
        <taxon>Arthropoda</taxon>
        <taxon>Hexapoda</taxon>
        <taxon>Insecta</taxon>
        <taxon>Pterygota</taxon>
        <taxon>Neoptera</taxon>
        <taxon>Endopterygota</taxon>
        <taxon>Coleoptera</taxon>
        <taxon>Polyphaga</taxon>
        <taxon>Cucujiformia</taxon>
        <taxon>Chrysomeloidea</taxon>
        <taxon>Cerambycidae</taxon>
        <taxon>Lamiinae</taxon>
        <taxon>Monochamini</taxon>
        <taxon>Molorchus</taxon>
    </lineage>
</organism>
<comment type="caution">
    <text evidence="1">The sequence shown here is derived from an EMBL/GenBank/DDBJ whole genome shotgun (WGS) entry which is preliminary data.</text>
</comment>
<sequence length="101" mass="11710">MLLMYGECKPQRQLVATQDVFPIDFIPPRGDLSVTQRARDTGQIQEHGGQHAGRARRHHMLQTKEEVKDIVEDYPSTSTREIARQVNVSQQKVWKTLRENQ</sequence>
<reference evidence="1" key="1">
    <citation type="journal article" date="2023" name="Insect Mol. Biol.">
        <title>Genome sequencing provides insights into the evolution of gene families encoding plant cell wall-degrading enzymes in longhorned beetles.</title>
        <authorList>
            <person name="Shin N.R."/>
            <person name="Okamura Y."/>
            <person name="Kirsch R."/>
            <person name="Pauchet Y."/>
        </authorList>
    </citation>
    <scope>NUCLEOTIDE SEQUENCE</scope>
    <source>
        <strain evidence="1">MMC_N1</strain>
    </source>
</reference>
<protein>
    <recommendedName>
        <fullName evidence="3">Resolvase HTH domain-containing protein</fullName>
    </recommendedName>
</protein>